<comment type="caution">
    <text evidence="8">The sequence shown here is derived from an EMBL/GenBank/DDBJ whole genome shotgun (WGS) entry which is preliminary data.</text>
</comment>
<feature type="compositionally biased region" description="Basic and acidic residues" evidence="6">
    <location>
        <begin position="1046"/>
        <end position="1071"/>
    </location>
</feature>
<keyword evidence="9" id="KW-1185">Reference proteome</keyword>
<feature type="compositionally biased region" description="Basic residues" evidence="6">
    <location>
        <begin position="1072"/>
        <end position="1082"/>
    </location>
</feature>
<evidence type="ECO:0000259" key="7">
    <source>
        <dbReference type="SMART" id="SM00249"/>
    </source>
</evidence>
<dbReference type="InterPro" id="IPR001965">
    <property type="entry name" value="Znf_PHD"/>
</dbReference>
<dbReference type="InterPro" id="IPR019786">
    <property type="entry name" value="Zinc_finger_PHD-type_CS"/>
</dbReference>
<keyword evidence="5" id="KW-0539">Nucleus</keyword>
<dbReference type="STRING" id="3983.A0A2C9WI56"/>
<keyword evidence="2" id="KW-0479">Metal-binding</keyword>
<feature type="compositionally biased region" description="Basic and acidic residues" evidence="6">
    <location>
        <begin position="657"/>
        <end position="687"/>
    </location>
</feature>
<feature type="domain" description="Zinc finger PHD-type" evidence="7">
    <location>
        <begin position="25"/>
        <end position="68"/>
    </location>
</feature>
<gene>
    <name evidence="8" type="ORF">MANES_01G055600v8</name>
</gene>
<dbReference type="EMBL" id="CM004387">
    <property type="protein sequence ID" value="OAY59740.1"/>
    <property type="molecule type" value="Genomic_DNA"/>
</dbReference>
<accession>A0A2C9WI56</accession>
<dbReference type="GO" id="GO:0005634">
    <property type="term" value="C:nucleus"/>
    <property type="evidence" value="ECO:0000318"/>
    <property type="project" value="GO_Central"/>
</dbReference>
<comment type="subcellular location">
    <subcellularLocation>
        <location evidence="1">Nucleus</location>
    </subcellularLocation>
</comment>
<name>A0A2C9WI56_MANES</name>
<feature type="compositionally biased region" description="Low complexity" evidence="6">
    <location>
        <begin position="688"/>
        <end position="703"/>
    </location>
</feature>
<dbReference type="GO" id="GO:0008270">
    <property type="term" value="F:zinc ion binding"/>
    <property type="evidence" value="ECO:0007669"/>
    <property type="project" value="UniProtKB-KW"/>
</dbReference>
<evidence type="ECO:0000256" key="1">
    <source>
        <dbReference type="ARBA" id="ARBA00004123"/>
    </source>
</evidence>
<evidence type="ECO:0000256" key="5">
    <source>
        <dbReference type="ARBA" id="ARBA00023242"/>
    </source>
</evidence>
<dbReference type="PANTHER" id="PTHR14571:SF9">
    <property type="entry name" value="HISTONE-LYSINE N-METHYLTRANSFERASE SET-26-RELATED"/>
    <property type="match status" value="1"/>
</dbReference>
<dbReference type="AlphaFoldDB" id="A0A2C9WI56"/>
<dbReference type="PANTHER" id="PTHR14571">
    <property type="entry name" value="HISTONE-LYSINE N-METHYLTRANSFERASE SET-26-RELATED"/>
    <property type="match status" value="1"/>
</dbReference>
<dbReference type="Gramene" id="Manes.01G055600.1.v8.1">
    <property type="protein sequence ID" value="Manes.01G055600.1.v8.1.CDS"/>
    <property type="gene ID" value="Manes.01G055600.v8.1"/>
</dbReference>
<evidence type="ECO:0000256" key="2">
    <source>
        <dbReference type="ARBA" id="ARBA00022723"/>
    </source>
</evidence>
<feature type="region of interest" description="Disordered" evidence="6">
    <location>
        <begin position="1022"/>
        <end position="1152"/>
    </location>
</feature>
<dbReference type="InterPro" id="IPR011011">
    <property type="entry name" value="Znf_FYVE_PHD"/>
</dbReference>
<dbReference type="InterPro" id="IPR013083">
    <property type="entry name" value="Znf_RING/FYVE/PHD"/>
</dbReference>
<keyword evidence="4" id="KW-0862">Zinc</keyword>
<feature type="compositionally biased region" description="Polar residues" evidence="6">
    <location>
        <begin position="913"/>
        <end position="930"/>
    </location>
</feature>
<dbReference type="Proteomes" id="UP000091857">
    <property type="component" value="Chromosome 1"/>
</dbReference>
<feature type="compositionally biased region" description="Basic and acidic residues" evidence="6">
    <location>
        <begin position="857"/>
        <end position="903"/>
    </location>
</feature>
<feature type="compositionally biased region" description="Low complexity" evidence="6">
    <location>
        <begin position="764"/>
        <end position="790"/>
    </location>
</feature>
<proteinExistence type="predicted"/>
<dbReference type="Gene3D" id="3.30.40.10">
    <property type="entry name" value="Zinc/RING finger domain, C3HC4 (zinc finger)"/>
    <property type="match status" value="1"/>
</dbReference>
<dbReference type="InterPro" id="IPR056065">
    <property type="entry name" value="DUF7648"/>
</dbReference>
<dbReference type="PROSITE" id="PS01359">
    <property type="entry name" value="ZF_PHD_1"/>
    <property type="match status" value="1"/>
</dbReference>
<dbReference type="Pfam" id="PF24659">
    <property type="entry name" value="DUF7648"/>
    <property type="match status" value="1"/>
</dbReference>
<evidence type="ECO:0000313" key="8">
    <source>
        <dbReference type="EMBL" id="OAY59740.1"/>
    </source>
</evidence>
<reference evidence="9" key="1">
    <citation type="journal article" date="2016" name="Nat. Biotechnol.">
        <title>Sequencing wild and cultivated cassava and related species reveals extensive interspecific hybridization and genetic diversity.</title>
        <authorList>
            <person name="Bredeson J.V."/>
            <person name="Lyons J.B."/>
            <person name="Prochnik S.E."/>
            <person name="Wu G.A."/>
            <person name="Ha C.M."/>
            <person name="Edsinger-Gonzales E."/>
            <person name="Grimwood J."/>
            <person name="Schmutz J."/>
            <person name="Rabbi I.Y."/>
            <person name="Egesi C."/>
            <person name="Nauluvula P."/>
            <person name="Lebot V."/>
            <person name="Ndunguru J."/>
            <person name="Mkamilo G."/>
            <person name="Bart R.S."/>
            <person name="Setter T.L."/>
            <person name="Gleadow R.M."/>
            <person name="Kulakow P."/>
            <person name="Ferguson M.E."/>
            <person name="Rounsley S."/>
            <person name="Rokhsar D.S."/>
        </authorList>
    </citation>
    <scope>NUCLEOTIDE SEQUENCE [LARGE SCALE GENOMIC DNA]</scope>
    <source>
        <strain evidence="9">cv. AM560-2</strain>
    </source>
</reference>
<evidence type="ECO:0000313" key="9">
    <source>
        <dbReference type="Proteomes" id="UP000091857"/>
    </source>
</evidence>
<feature type="region of interest" description="Disordered" evidence="6">
    <location>
        <begin position="422"/>
        <end position="442"/>
    </location>
</feature>
<feature type="region of interest" description="Disordered" evidence="6">
    <location>
        <begin position="642"/>
        <end position="790"/>
    </location>
</feature>
<feature type="region of interest" description="Disordered" evidence="6">
    <location>
        <begin position="256"/>
        <end position="287"/>
    </location>
</feature>
<feature type="compositionally biased region" description="Basic and acidic residues" evidence="6">
    <location>
        <begin position="711"/>
        <end position="722"/>
    </location>
</feature>
<dbReference type="SUPFAM" id="SSF57903">
    <property type="entry name" value="FYVE/PHD zinc finger"/>
    <property type="match status" value="1"/>
</dbReference>
<evidence type="ECO:0000256" key="3">
    <source>
        <dbReference type="ARBA" id="ARBA00022771"/>
    </source>
</evidence>
<evidence type="ECO:0000256" key="6">
    <source>
        <dbReference type="SAM" id="MobiDB-lite"/>
    </source>
</evidence>
<feature type="region of interest" description="Disordered" evidence="6">
    <location>
        <begin position="833"/>
        <end position="931"/>
    </location>
</feature>
<dbReference type="SMART" id="SM00249">
    <property type="entry name" value="PHD"/>
    <property type="match status" value="1"/>
</dbReference>
<dbReference type="OrthoDB" id="79252at2759"/>
<feature type="compositionally biased region" description="Polar residues" evidence="6">
    <location>
        <begin position="833"/>
        <end position="842"/>
    </location>
</feature>
<organism evidence="8 9">
    <name type="scientific">Manihot esculenta</name>
    <name type="common">Cassava</name>
    <name type="synonym">Jatropha manihot</name>
    <dbReference type="NCBI Taxonomy" id="3983"/>
    <lineage>
        <taxon>Eukaryota</taxon>
        <taxon>Viridiplantae</taxon>
        <taxon>Streptophyta</taxon>
        <taxon>Embryophyta</taxon>
        <taxon>Tracheophyta</taxon>
        <taxon>Spermatophyta</taxon>
        <taxon>Magnoliopsida</taxon>
        <taxon>eudicotyledons</taxon>
        <taxon>Gunneridae</taxon>
        <taxon>Pentapetalae</taxon>
        <taxon>rosids</taxon>
        <taxon>fabids</taxon>
        <taxon>Malpighiales</taxon>
        <taxon>Euphorbiaceae</taxon>
        <taxon>Crotonoideae</taxon>
        <taxon>Manihoteae</taxon>
        <taxon>Manihot</taxon>
    </lineage>
</organism>
<evidence type="ECO:0000256" key="4">
    <source>
        <dbReference type="ARBA" id="ARBA00022833"/>
    </source>
</evidence>
<feature type="compositionally biased region" description="Polar residues" evidence="6">
    <location>
        <begin position="723"/>
        <end position="751"/>
    </location>
</feature>
<sequence>MKGRSHRLQSHDLHEDWVDGSWTVDCVCGVNFDDGEEMVNCDDCGVWVHTRCSRYMKGDELFTCDKCKSKKNKDESEETEVAQLLVELPTKTIRLESSFAGNGSSCRPFRLWTDIPMEERVHVQGIPGGDPALFSGLPSVFTPELWKCTGYVPKKFNFQYKEFPCWEEECGDSRNEEHNENTVDKGAGVLFSLAKEGPLPTPTAAFIGMKERGEESSFDRQQYSREKRNWVNEDSEVRHPQVGVKKERSLLRPVVIHSSKSKKEDLGTSKEQSGKKKARAAYKEVDARKRGSHVSRTAFTSIGDATTLEFYEDRGPNSIKSDNWSMKNKKLRDTMIQEHESDFYASVDDGVEKSKNCVAVNECSSEAALSTGISTHNFPTGVELNKGKVSHEGVEAFKTSPELHDVAKSVPEEIDVRTIPAEQEGDNMPNGNRDDMMEGSAGNDVKPLTDEVAMTIPEVKDSQINDEHDMFLSSVQNNVKVDANGENSMGILTDRSSIGDVKHIDLDYDNITENSTTKNAALSISLSGKQNTQEVDKTREATIDCHADKQNGLTSEPSLIQQELEESEEGLFTLHKCASEPKLGSAFHEEGGVISKSLALPNQNKIVVCVRRSSSTSSAVMVSKSSDCDKFRSVDIIDTDTNPNAKQQIVSQCNSNAKKERAASDIVKVKDEDNQDLSRRKVNEHPKSSVNSASKPSNSSKSSHLSVIKRALMESKDSDHQSSVKISSAQNSCETTVPQNDCASQVQNKASASGLPLRSEKFNQSGSQSSSQANHAMSMNPPPSTNSSATLSDEELALLLHQELNSSPRVPRVPRVRHAGSLPQLASPTATSLLIKRTSSSGGRDYNLVSRRKKKDASKDGFSHSHAPDDETKKGDRVPSSPDQKRQDTGYKADDLSKGEDPIAVHSVKKSIPSASTSTVNSGPYSSTELNDLHLASTRNSPRNISDEETANVRDPVHHTLPGLINEIMGKGRRMTYEELCNAVLPHWHNLRKHNGERYAYSSHSQAVLDCLRNRHEWAQLVDRGPKTTSSRKRRKLDAEESEDNDYGKGRNVKEGESKSLESPQRDEFPKGKRKARKRRRLALQGRGINEIRKRRKADLLTDDDSEPLSNSSEESMFSEDEIRGGAGPVGSEVSASSDETGAITHGTLASW</sequence>
<feature type="compositionally biased region" description="Basic and acidic residues" evidence="6">
    <location>
        <begin position="261"/>
        <end position="274"/>
    </location>
</feature>
<feature type="compositionally biased region" description="Polar residues" evidence="6">
    <location>
        <begin position="642"/>
        <end position="656"/>
    </location>
</feature>
<keyword evidence="3" id="KW-0863">Zinc-finger</keyword>
<protein>
    <recommendedName>
        <fullName evidence="7">Zinc finger PHD-type domain-containing protein</fullName>
    </recommendedName>
</protein>